<reference evidence="6" key="2">
    <citation type="submission" date="2015-01" db="EMBL/GenBank/DDBJ databases">
        <title>Evolutionary Origins and Diversification of the Mycorrhizal Mutualists.</title>
        <authorList>
            <consortium name="DOE Joint Genome Institute"/>
            <consortium name="Mycorrhizal Genomics Consortium"/>
            <person name="Kohler A."/>
            <person name="Kuo A."/>
            <person name="Nagy L.G."/>
            <person name="Floudas D."/>
            <person name="Copeland A."/>
            <person name="Barry K.W."/>
            <person name="Cichocki N."/>
            <person name="Veneault-Fourrey C."/>
            <person name="LaButti K."/>
            <person name="Lindquist E.A."/>
            <person name="Lipzen A."/>
            <person name="Lundell T."/>
            <person name="Morin E."/>
            <person name="Murat C."/>
            <person name="Riley R."/>
            <person name="Ohm R."/>
            <person name="Sun H."/>
            <person name="Tunlid A."/>
            <person name="Henrissat B."/>
            <person name="Grigoriev I.V."/>
            <person name="Hibbett D.S."/>
            <person name="Martin F."/>
        </authorList>
    </citation>
    <scope>NUCLEOTIDE SEQUENCE [LARGE SCALE GENOMIC DNA]</scope>
    <source>
        <strain evidence="6">MUT 4182</strain>
    </source>
</reference>
<dbReference type="SUPFAM" id="SSF53474">
    <property type="entry name" value="alpha/beta-Hydrolases"/>
    <property type="match status" value="1"/>
</dbReference>
<dbReference type="STRING" id="1051891.A0A0C3QG16"/>
<feature type="domain" description="AB hydrolase-1" evidence="4">
    <location>
        <begin position="44"/>
        <end position="306"/>
    </location>
</feature>
<dbReference type="InterPro" id="IPR029058">
    <property type="entry name" value="AB_hydrolase_fold"/>
</dbReference>
<dbReference type="InterPro" id="IPR000073">
    <property type="entry name" value="AB_hydrolase_1"/>
</dbReference>
<evidence type="ECO:0000256" key="2">
    <source>
        <dbReference type="ARBA" id="ARBA00038334"/>
    </source>
</evidence>
<dbReference type="OrthoDB" id="284184at2759"/>
<organism evidence="5 6">
    <name type="scientific">Tulasnella calospora MUT 4182</name>
    <dbReference type="NCBI Taxonomy" id="1051891"/>
    <lineage>
        <taxon>Eukaryota</taxon>
        <taxon>Fungi</taxon>
        <taxon>Dikarya</taxon>
        <taxon>Basidiomycota</taxon>
        <taxon>Agaricomycotina</taxon>
        <taxon>Agaricomycetes</taxon>
        <taxon>Cantharellales</taxon>
        <taxon>Tulasnellaceae</taxon>
        <taxon>Tulasnella</taxon>
    </lineage>
</organism>
<evidence type="ECO:0000259" key="4">
    <source>
        <dbReference type="Pfam" id="PF00561"/>
    </source>
</evidence>
<evidence type="ECO:0000313" key="5">
    <source>
        <dbReference type="EMBL" id="KIO25181.1"/>
    </source>
</evidence>
<accession>A0A0C3QG16</accession>
<dbReference type="InterPro" id="IPR000639">
    <property type="entry name" value="Epox_hydrolase-like"/>
</dbReference>
<reference evidence="5 6" key="1">
    <citation type="submission" date="2014-04" db="EMBL/GenBank/DDBJ databases">
        <authorList>
            <consortium name="DOE Joint Genome Institute"/>
            <person name="Kuo A."/>
            <person name="Girlanda M."/>
            <person name="Perotto S."/>
            <person name="Kohler A."/>
            <person name="Nagy L.G."/>
            <person name="Floudas D."/>
            <person name="Copeland A."/>
            <person name="Barry K.W."/>
            <person name="Cichocki N."/>
            <person name="Veneault-Fourrey C."/>
            <person name="LaButti K."/>
            <person name="Lindquist E.A."/>
            <person name="Lipzen A."/>
            <person name="Lundell T."/>
            <person name="Morin E."/>
            <person name="Murat C."/>
            <person name="Sun H."/>
            <person name="Tunlid A."/>
            <person name="Henrissat B."/>
            <person name="Grigoriev I.V."/>
            <person name="Hibbett D.S."/>
            <person name="Martin F."/>
            <person name="Nordberg H.P."/>
            <person name="Cantor M.N."/>
            <person name="Hua S.X."/>
        </authorList>
    </citation>
    <scope>NUCLEOTIDE SEQUENCE [LARGE SCALE GENOMIC DNA]</scope>
    <source>
        <strain evidence="5 6">MUT 4182</strain>
    </source>
</reference>
<evidence type="ECO:0000256" key="3">
    <source>
        <dbReference type="SAM" id="MobiDB-lite"/>
    </source>
</evidence>
<keyword evidence="1" id="KW-0378">Hydrolase</keyword>
<comment type="similarity">
    <text evidence="2">Belongs to the AB hydrolase superfamily. Epoxide hydrolase family.</text>
</comment>
<gene>
    <name evidence="5" type="ORF">M407DRAFT_76026</name>
</gene>
<proteinExistence type="inferred from homology"/>
<evidence type="ECO:0000313" key="6">
    <source>
        <dbReference type="Proteomes" id="UP000054248"/>
    </source>
</evidence>
<dbReference type="Gene3D" id="3.40.50.1820">
    <property type="entry name" value="alpha/beta hydrolase"/>
    <property type="match status" value="1"/>
</dbReference>
<dbReference type="GO" id="GO:0016787">
    <property type="term" value="F:hydrolase activity"/>
    <property type="evidence" value="ECO:0007669"/>
    <property type="project" value="UniProtKB-KW"/>
</dbReference>
<dbReference type="PANTHER" id="PTHR43329">
    <property type="entry name" value="EPOXIDE HYDROLASE"/>
    <property type="match status" value="1"/>
</dbReference>
<feature type="region of interest" description="Disordered" evidence="3">
    <location>
        <begin position="200"/>
        <end position="228"/>
    </location>
</feature>
<name>A0A0C3QG16_9AGAM</name>
<sequence length="334" mass="37295">MDPFDFFSFNHQYANLGSESDPKRYHYVDQKPEGFDEQTAKNFPTLLLIHGFPDLWYGWRYQIGPWVRAGYRVIAPDCAGYGQTAKPTSIAAYTPKSITSDLVALLDHLGISKVVVIGHDWGAAIAWRFCAFAPDRVKALIVASVPFNPPAKEYLSPSEVSTRAPLLGYMEYFASEESTKEIESRLFKFVNLVFRRPPATEATSSAPTGSLAAAPTSDGEDTWPLPGRLRSGMQGPLSYYRTGQLRVAEEKDLPPTLPGSLPILFLHPQRDPTCLPSQVDRMKKKFIPQVSVKTLDCGHWVMLEEPEAVARGVLDWLVDIRMAPPELDRHASKL</sequence>
<protein>
    <recommendedName>
        <fullName evidence="4">AB hydrolase-1 domain-containing protein</fullName>
    </recommendedName>
</protein>
<dbReference type="PRINTS" id="PR00111">
    <property type="entry name" value="ABHYDROLASE"/>
</dbReference>
<dbReference type="Proteomes" id="UP000054248">
    <property type="component" value="Unassembled WGS sequence"/>
</dbReference>
<dbReference type="AlphaFoldDB" id="A0A0C3QG16"/>
<dbReference type="Pfam" id="PF00561">
    <property type="entry name" value="Abhydrolase_1"/>
    <property type="match status" value="1"/>
</dbReference>
<dbReference type="PRINTS" id="PR00412">
    <property type="entry name" value="EPOXHYDRLASE"/>
</dbReference>
<evidence type="ECO:0000256" key="1">
    <source>
        <dbReference type="ARBA" id="ARBA00022801"/>
    </source>
</evidence>
<dbReference type="HOGENOM" id="CLU_020336_7_0_1"/>
<dbReference type="EMBL" id="KN823047">
    <property type="protein sequence ID" value="KIO25181.1"/>
    <property type="molecule type" value="Genomic_DNA"/>
</dbReference>
<keyword evidence="6" id="KW-1185">Reference proteome</keyword>